<reference evidence="1" key="1">
    <citation type="submission" date="2022-11" db="EMBL/GenBank/DDBJ databases">
        <title>Genome Sequence of Boeremia exigua.</title>
        <authorList>
            <person name="Buettner E."/>
        </authorList>
    </citation>
    <scope>NUCLEOTIDE SEQUENCE</scope>
    <source>
        <strain evidence="1">CU02</strain>
    </source>
</reference>
<evidence type="ECO:0000313" key="1">
    <source>
        <dbReference type="EMBL" id="KAJ8112747.1"/>
    </source>
</evidence>
<sequence length="1477" mass="164433">MSSVMESQPPASLYPAMAVLHYMHAPTVGFFFLGATAFSLCILQKPIPVSHRRRRGVFAITALILLSYVTEVLYYFSRSLADAQYTAPEPAAIRCLGSILVWGPLAYAIWTSKLLRWHPYFGAFVLQFAFETTTCLMSAASIPSQDRSSNAPFALGCIRATVSLILLIDSFVITITKHAEKSTDEENQSLLPKPATNATTQNGNGYGSIEQNSAEDEEETPTDKDKELKEQQAKRLEEEGGWYGYLKSFAVFLPYLFPRDDWVVMGALMVRLVHMLAERALNLLTPRQLGIITNELSRGTGVMPWRDVGLWVLFQWIGSYAGLGFIDGVASMVISNSAYRRITLLAYEHVLSLSMDFHTSKDSGEVLKAVEQASSLNSLVEMVLFDISPILLDLIVAMWYVTHLFDAYMAFIILFMGFAYTCIGWYFTTLSQPKRRDYVEKQRTESSTVNETVHNWQTVAYFNRLTYEHSRYAANIMNTIRAQYAYYFRSMGGHAAQDMLTTFGFAACCVFGMTQIVAGRKQVGDLVTLIMYWHTMTSPLYVLSYSYRHISSSLIDAERLLQMLKTKPSVADKEGAKDLVVDSGVVEFTDVEFAYDERKPIIRGVDLRAEGGQTIAFVGETGGGKSTMLKLLFRFYDVTGGTITIDGQDLRSVTQSSLRDALGLVPQDPVLFNQTIRQNVRYARLDATDAEIEDACRAAAIHDDIVGFPDGYNSKVGERGVRLSGGQLQRIAIARVLLKNPKIVLLDEATSAIDSGIEALIQEAFRKLSKGRTTFVIAHRLSTIVDADQILVIEKGAIMERGTHQELIEKNGKYNELWTKQTAGHLSNMGSKVPSKANSTHGEVDASTPLIDITPAAEDEATATGRSDGGNEDKVERRNSKQRAGQQCSRPTVCAQTTQASSNCDKHSASSKKREASGAMLEAHIPREACSPTLLCSNSKHPVALRLAVLFPVARPKKYAPESPLTQGGFVKTVLVLFAVQYFLRAFYYVVVYPFFLSPLRHLPQPPAGHPILGHFPRIFREPSGEPHRDWIDNVPNDGVLYYRWLFNESRILVTNPKALAEVLVQRNYEFVKPSRIRKGLGRLLGVGILLAEGDEHKRQRKLLMPAFAFRHVKDLYPIFWGKSQEMTDRIIKTTERAPDGSVVIEVRDWASRATLDIIGSAGMGKDFDSLMNPENELFQTYKKIFSSNRGAQIIQLLLGFLPHWVAVNLPLKRNDEIGQAIGTIKKTSRELIATKRAQIQRGEEPSHDILSVAMESGGFTDEDLVNQLMTFLAAGHETTASAMSWAIYCLCQHPDTQRRLRAELRSQLPAVLSSNTQISSTDIDRLPYLNAVLNETMRIFPPVPLTMRETANDTTICGAFVPRGTTIVICPWAINTSEHLWGADARTFNPDRWLGSNANSGGAESNYAITTFLHGPRSCIGKEFAKAEFACLVASLVGRFEVEFEDGEWELKIQGGITARPKGGLRVRLREVGEKA</sequence>
<comment type="caution">
    <text evidence="1">The sequence shown here is derived from an EMBL/GenBank/DDBJ whole genome shotgun (WGS) entry which is preliminary data.</text>
</comment>
<gene>
    <name evidence="1" type="ORF">OPT61_g4955</name>
</gene>
<organism evidence="1 2">
    <name type="scientific">Boeremia exigua</name>
    <dbReference type="NCBI Taxonomy" id="749465"/>
    <lineage>
        <taxon>Eukaryota</taxon>
        <taxon>Fungi</taxon>
        <taxon>Dikarya</taxon>
        <taxon>Ascomycota</taxon>
        <taxon>Pezizomycotina</taxon>
        <taxon>Dothideomycetes</taxon>
        <taxon>Pleosporomycetidae</taxon>
        <taxon>Pleosporales</taxon>
        <taxon>Pleosporineae</taxon>
        <taxon>Didymellaceae</taxon>
        <taxon>Boeremia</taxon>
    </lineage>
</organism>
<protein>
    <submittedName>
        <fullName evidence="1">Uncharacterized protein</fullName>
    </submittedName>
</protein>
<evidence type="ECO:0000313" key="2">
    <source>
        <dbReference type="Proteomes" id="UP001153331"/>
    </source>
</evidence>
<accession>A0ACC2ICA2</accession>
<keyword evidence="2" id="KW-1185">Reference proteome</keyword>
<dbReference type="EMBL" id="JAPHNI010000301">
    <property type="protein sequence ID" value="KAJ8112747.1"/>
    <property type="molecule type" value="Genomic_DNA"/>
</dbReference>
<dbReference type="Proteomes" id="UP001153331">
    <property type="component" value="Unassembled WGS sequence"/>
</dbReference>
<name>A0ACC2ICA2_9PLEO</name>
<proteinExistence type="predicted"/>